<reference evidence="1" key="1">
    <citation type="submission" date="2020-05" db="EMBL/GenBank/DDBJ databases">
        <title>Large-scale comparative analyses of tick genomes elucidate their genetic diversity and vector capacities.</title>
        <authorList>
            <person name="Jia N."/>
            <person name="Wang J."/>
            <person name="Shi W."/>
            <person name="Du L."/>
            <person name="Sun Y."/>
            <person name="Zhan W."/>
            <person name="Jiang J."/>
            <person name="Wang Q."/>
            <person name="Zhang B."/>
            <person name="Ji P."/>
            <person name="Sakyi L.B."/>
            <person name="Cui X."/>
            <person name="Yuan T."/>
            <person name="Jiang B."/>
            <person name="Yang W."/>
            <person name="Lam T.T.-Y."/>
            <person name="Chang Q."/>
            <person name="Ding S."/>
            <person name="Wang X."/>
            <person name="Zhu J."/>
            <person name="Ruan X."/>
            <person name="Zhao L."/>
            <person name="Wei J."/>
            <person name="Que T."/>
            <person name="Du C."/>
            <person name="Cheng J."/>
            <person name="Dai P."/>
            <person name="Han X."/>
            <person name="Huang E."/>
            <person name="Gao Y."/>
            <person name="Liu J."/>
            <person name="Shao H."/>
            <person name="Ye R."/>
            <person name="Li L."/>
            <person name="Wei W."/>
            <person name="Wang X."/>
            <person name="Wang C."/>
            <person name="Yang T."/>
            <person name="Huo Q."/>
            <person name="Li W."/>
            <person name="Guo W."/>
            <person name="Chen H."/>
            <person name="Zhou L."/>
            <person name="Ni X."/>
            <person name="Tian J."/>
            <person name="Zhou Y."/>
            <person name="Sheng Y."/>
            <person name="Liu T."/>
            <person name="Pan Y."/>
            <person name="Xia L."/>
            <person name="Li J."/>
            <person name="Zhao F."/>
            <person name="Cao W."/>
        </authorList>
    </citation>
    <scope>NUCLEOTIDE SEQUENCE</scope>
    <source>
        <strain evidence="1">Hyas-2018</strain>
    </source>
</reference>
<accession>A0ACB7SHH6</accession>
<evidence type="ECO:0000313" key="2">
    <source>
        <dbReference type="Proteomes" id="UP000821845"/>
    </source>
</evidence>
<gene>
    <name evidence="1" type="ORF">HPB50_024186</name>
</gene>
<evidence type="ECO:0000313" key="1">
    <source>
        <dbReference type="EMBL" id="KAH6934426.1"/>
    </source>
</evidence>
<organism evidence="1 2">
    <name type="scientific">Hyalomma asiaticum</name>
    <name type="common">Tick</name>
    <dbReference type="NCBI Taxonomy" id="266040"/>
    <lineage>
        <taxon>Eukaryota</taxon>
        <taxon>Metazoa</taxon>
        <taxon>Ecdysozoa</taxon>
        <taxon>Arthropoda</taxon>
        <taxon>Chelicerata</taxon>
        <taxon>Arachnida</taxon>
        <taxon>Acari</taxon>
        <taxon>Parasitiformes</taxon>
        <taxon>Ixodida</taxon>
        <taxon>Ixodoidea</taxon>
        <taxon>Ixodidae</taxon>
        <taxon>Hyalomminae</taxon>
        <taxon>Hyalomma</taxon>
    </lineage>
</organism>
<sequence>MFTALGLALGRVVVPLAVDKLPLKPSVIAVACLLWLAVPSLAIAHVSTFERVAELAGAVGATQGYTLCMRPLLVADHVGLQRLSLCCGMGGLIGVPCVSLAQQFYEARLLSTQARRNIVAVLGINPTLVEERRHQISHAQRSCIQVSPFPRNVHPRYNVGRRRSRAVALVKHVRNEPHSACFVDAAQYGRSASFVAVVIDHKGLILNSASFKDSTPSKADRRS</sequence>
<proteinExistence type="predicted"/>
<dbReference type="EMBL" id="CM023484">
    <property type="protein sequence ID" value="KAH6934426.1"/>
    <property type="molecule type" value="Genomic_DNA"/>
</dbReference>
<name>A0ACB7SHH6_HYAAI</name>
<protein>
    <submittedName>
        <fullName evidence="1">Uncharacterized protein</fullName>
    </submittedName>
</protein>
<keyword evidence="2" id="KW-1185">Reference proteome</keyword>
<comment type="caution">
    <text evidence="1">The sequence shown here is derived from an EMBL/GenBank/DDBJ whole genome shotgun (WGS) entry which is preliminary data.</text>
</comment>
<dbReference type="Proteomes" id="UP000821845">
    <property type="component" value="Chromosome 4"/>
</dbReference>